<dbReference type="KEGG" id="gms:SOIL9_42530"/>
<gene>
    <name evidence="1" type="ORF">SOIL9_42530</name>
</gene>
<dbReference type="EMBL" id="LR593886">
    <property type="protein sequence ID" value="VTR93461.1"/>
    <property type="molecule type" value="Genomic_DNA"/>
</dbReference>
<organism evidence="1 2">
    <name type="scientific">Gemmata massiliana</name>
    <dbReference type="NCBI Taxonomy" id="1210884"/>
    <lineage>
        <taxon>Bacteria</taxon>
        <taxon>Pseudomonadati</taxon>
        <taxon>Planctomycetota</taxon>
        <taxon>Planctomycetia</taxon>
        <taxon>Gemmatales</taxon>
        <taxon>Gemmataceae</taxon>
        <taxon>Gemmata</taxon>
    </lineage>
</organism>
<sequence length="130" mass="14974">MSAARRRIVLVLQIGFVAVALFLFLSWRLCWSWRYLIPANRRALSAIRVAHISIAGLSASEYRIVRATDTRCYVMAVTQWQLGKGADFEVWGYRYSTGQVERVAVLCKYVNYKWRAAITAFENTGQCQSW</sequence>
<accession>A0A6P2CWT7</accession>
<name>A0A6P2CWT7_9BACT</name>
<dbReference type="Proteomes" id="UP000464178">
    <property type="component" value="Chromosome"/>
</dbReference>
<proteinExistence type="predicted"/>
<evidence type="ECO:0000313" key="1">
    <source>
        <dbReference type="EMBL" id="VTR93461.1"/>
    </source>
</evidence>
<reference evidence="1 2" key="1">
    <citation type="submission" date="2019-05" db="EMBL/GenBank/DDBJ databases">
        <authorList>
            <consortium name="Science for Life Laboratories"/>
        </authorList>
    </citation>
    <scope>NUCLEOTIDE SEQUENCE [LARGE SCALE GENOMIC DNA]</scope>
    <source>
        <strain evidence="1">Soil9</strain>
    </source>
</reference>
<protein>
    <submittedName>
        <fullName evidence="1">Uncharacterized protein</fullName>
    </submittedName>
</protein>
<dbReference type="AlphaFoldDB" id="A0A6P2CWT7"/>
<keyword evidence="2" id="KW-1185">Reference proteome</keyword>
<evidence type="ECO:0000313" key="2">
    <source>
        <dbReference type="Proteomes" id="UP000464178"/>
    </source>
</evidence>